<dbReference type="KEGG" id="osu:NT6N_36310"/>
<gene>
    <name evidence="2" type="ORF">NT6N_36310</name>
</gene>
<dbReference type="EMBL" id="AP026866">
    <property type="protein sequence ID" value="BDS08591.1"/>
    <property type="molecule type" value="Genomic_DNA"/>
</dbReference>
<sequence>MLRIFIVLLGLCCSIYAEQNTTKKKSITYQEKPYALSLSAQLTGFETLAPRFDEMASIYFDVWPKLITMLGAPAEHTHRDVVIRFEKKMDHPAHASGNVITISAEHLERDPADTKGVFVHELTHVIQRYPVGQPSWFIEGAADYTRFKLHTTDRWAKWNRTHVDHSKPFGHYWHSAAFLLYLDETYQKPVMQTVSKALRSNKYQETIWKEITGKTLEQLAADYKSSGWKPAAE</sequence>
<dbReference type="PANTHER" id="PTHR33321:SF12">
    <property type="entry name" value="PLANT BASIC SECRETORY PROTEIN (BSP) FAMILY PROTEIN"/>
    <property type="match status" value="1"/>
</dbReference>
<evidence type="ECO:0008006" key="3">
    <source>
        <dbReference type="Google" id="ProtNLM"/>
    </source>
</evidence>
<evidence type="ECO:0000313" key="2">
    <source>
        <dbReference type="EMBL" id="BDS08591.1"/>
    </source>
</evidence>
<protein>
    <recommendedName>
        <fullName evidence="3">Secretory protein</fullName>
    </recommendedName>
</protein>
<accession>A0AAT9FRD5</accession>
<dbReference type="AlphaFoldDB" id="A0AAT9FRD5"/>
<keyword evidence="1" id="KW-0732">Signal</keyword>
<feature type="chain" id="PRO_5043938892" description="Secretory protein" evidence="1">
    <location>
        <begin position="18"/>
        <end position="233"/>
    </location>
</feature>
<dbReference type="InterPro" id="IPR007541">
    <property type="entry name" value="Uncharacterised_BSP"/>
</dbReference>
<proteinExistence type="predicted"/>
<evidence type="ECO:0000256" key="1">
    <source>
        <dbReference type="SAM" id="SignalP"/>
    </source>
</evidence>
<dbReference type="Pfam" id="PF04450">
    <property type="entry name" value="BSP"/>
    <property type="match status" value="1"/>
</dbReference>
<feature type="signal peptide" evidence="1">
    <location>
        <begin position="1"/>
        <end position="17"/>
    </location>
</feature>
<reference evidence="2" key="1">
    <citation type="submission" date="2024-07" db="EMBL/GenBank/DDBJ databases">
        <title>Complete genome sequence of Verrucomicrobiaceae bacterium NT6N.</title>
        <authorList>
            <person name="Huang C."/>
            <person name="Takami H."/>
            <person name="Hamasaki K."/>
        </authorList>
    </citation>
    <scope>NUCLEOTIDE SEQUENCE</scope>
    <source>
        <strain evidence="2">NT6N</strain>
    </source>
</reference>
<organism evidence="2">
    <name type="scientific">Oceaniferula spumae</name>
    <dbReference type="NCBI Taxonomy" id="2979115"/>
    <lineage>
        <taxon>Bacteria</taxon>
        <taxon>Pseudomonadati</taxon>
        <taxon>Verrucomicrobiota</taxon>
        <taxon>Verrucomicrobiia</taxon>
        <taxon>Verrucomicrobiales</taxon>
        <taxon>Verrucomicrobiaceae</taxon>
        <taxon>Oceaniferula</taxon>
    </lineage>
</organism>
<dbReference type="PANTHER" id="PTHR33321">
    <property type="match status" value="1"/>
</dbReference>
<name>A0AAT9FRD5_9BACT</name>